<feature type="region of interest" description="Disordered" evidence="1">
    <location>
        <begin position="85"/>
        <end position="131"/>
    </location>
</feature>
<feature type="compositionally biased region" description="Polar residues" evidence="1">
    <location>
        <begin position="97"/>
        <end position="116"/>
    </location>
</feature>
<sequence>MVRDSLEEEGERVVNGVIKVNHSLLSQLTTSSPLDVYKPTNTYRANNGYTDELRRDHGDYQYVSSDVEDDLPPSDFLHDSLSFSTTANDTHHLGNGETDSLSTVGRYTSGPLQSHSPHMVKSKQPPNPEMLSVEKTVPPLALTDSLLCDDPDPSTANIVTDSLDFSMNDEDLQRIENLMTSKNSLPNPFHIQGGHTPNTQHELSISLALIQSATPRPVYSQSDYETSVMSSYADKELETPRVSVGDTRHLPQQNKYQEQQTSGQLLHQAVQLTPQQLNPWPSEQSGSMHNMQNQHLFGQQPTGNQKVMKHQLSSPKHAVSSQNTNNSAVSEPGRQTHLHQTSAQVTGPAFKMTPSNGLLSHPGQVLHPLTSSPPQSFRAQHYNLSDQYMAQQPPDQHMSYRQPPDQYMSQQPPDQHMHRQRPDQYMAQQPPAQHMSYRQPPDEYMAQQSPAQHMPYQQSRQLIQYSVEHPIGTQYTPQNTNDSSKIQGRSSSQSSETRSLSKYAFPSKDYVVTTQTGVVRTVAPKPERPAKDFIERNINRARGVSSAKTGYATRRLQSKQQQLDLKNWAPGMVVPRKKAASADMATRTTESSSPIIQNQPLFNTVPNPNSSVQSVWENNAAQLSHTKNISSSKPNLHAQRSDQSNITGRQSLPESRVKVDVNLNANSEVHTDFGGMRLIGPIAQQHFTGSKSSNFGYANGLYNGESDAGPPLCHPTSAVTSHGEVKDTTGVKTVHNNSLFYYGQQTSIQASHDAANDSYREQYKYLIDSNSSHAAVHSQSRWNPPQKPPNFVPDTSDFTIDDVIALEEEKLRRMSPQSSHSELNPYQTVPPITQQAQKQLLEGEAVAEESSYSRIHKIQKEKEDRAASYKKYTLKDYKQLNKEVKLGGLGPSADPDVLKEKRELRQKQLQIAKQARELEAKRASAKQKNSDAKRDLKPAPPSGRTLANEYAKTVPKPKVTPKKQVQTTSLPASSARSYMPQMDEVPNDSQITYRTNNVNLTQLNNFRPSMNLSTHGSTGQENITLTMSHSPTSPAPIQNQFIEDFGHFDTIDILHKRHLAEKRLVADLRQKI</sequence>
<feature type="region of interest" description="Disordered" evidence="1">
    <location>
        <begin position="294"/>
        <end position="377"/>
    </location>
</feature>
<dbReference type="Pfam" id="PF15261">
    <property type="entry name" value="JHY"/>
    <property type="match status" value="1"/>
</dbReference>
<gene>
    <name evidence="2" type="ORF">EB796_015003</name>
</gene>
<dbReference type="OrthoDB" id="10057281at2759"/>
<organism evidence="2 3">
    <name type="scientific">Bugula neritina</name>
    <name type="common">Brown bryozoan</name>
    <name type="synonym">Sertularia neritina</name>
    <dbReference type="NCBI Taxonomy" id="10212"/>
    <lineage>
        <taxon>Eukaryota</taxon>
        <taxon>Metazoa</taxon>
        <taxon>Spiralia</taxon>
        <taxon>Lophotrochozoa</taxon>
        <taxon>Bryozoa</taxon>
        <taxon>Gymnolaemata</taxon>
        <taxon>Cheilostomatida</taxon>
        <taxon>Flustrina</taxon>
        <taxon>Buguloidea</taxon>
        <taxon>Bugulidae</taxon>
        <taxon>Bugula</taxon>
    </lineage>
</organism>
<dbReference type="Proteomes" id="UP000593567">
    <property type="component" value="Unassembled WGS sequence"/>
</dbReference>
<dbReference type="InterPro" id="IPR027968">
    <property type="entry name" value="JHY"/>
</dbReference>
<dbReference type="EMBL" id="VXIV02002224">
    <property type="protein sequence ID" value="KAF6026693.1"/>
    <property type="molecule type" value="Genomic_DNA"/>
</dbReference>
<feature type="region of interest" description="Disordered" evidence="1">
    <location>
        <begin position="392"/>
        <end position="438"/>
    </location>
</feature>
<name>A0A7J7JLD7_BUGNE</name>
<feature type="region of interest" description="Disordered" evidence="1">
    <location>
        <begin position="915"/>
        <end position="987"/>
    </location>
</feature>
<feature type="compositionally biased region" description="Low complexity" evidence="1">
    <location>
        <begin position="483"/>
        <end position="501"/>
    </location>
</feature>
<evidence type="ECO:0000313" key="3">
    <source>
        <dbReference type="Proteomes" id="UP000593567"/>
    </source>
</evidence>
<feature type="compositionally biased region" description="Low complexity" evidence="1">
    <location>
        <begin position="952"/>
        <end position="968"/>
    </location>
</feature>
<protein>
    <submittedName>
        <fullName evidence="2">Uncharacterized protein</fullName>
    </submittedName>
</protein>
<feature type="compositionally biased region" description="Polar residues" evidence="1">
    <location>
        <begin position="294"/>
        <end position="329"/>
    </location>
</feature>
<feature type="compositionally biased region" description="Polar residues" evidence="1">
    <location>
        <begin position="473"/>
        <end position="482"/>
    </location>
</feature>
<evidence type="ECO:0000256" key="1">
    <source>
        <dbReference type="SAM" id="MobiDB-lite"/>
    </source>
</evidence>
<reference evidence="2" key="1">
    <citation type="submission" date="2020-06" db="EMBL/GenBank/DDBJ databases">
        <title>Draft genome of Bugula neritina, a colonial animal packing powerful symbionts and potential medicines.</title>
        <authorList>
            <person name="Rayko M."/>
        </authorList>
    </citation>
    <scope>NUCLEOTIDE SEQUENCE [LARGE SCALE GENOMIC DNA]</scope>
    <source>
        <strain evidence="2">Kwan_BN1</strain>
    </source>
</reference>
<evidence type="ECO:0000313" key="2">
    <source>
        <dbReference type="EMBL" id="KAF6026693.1"/>
    </source>
</evidence>
<keyword evidence="3" id="KW-1185">Reference proteome</keyword>
<dbReference type="AlphaFoldDB" id="A0A7J7JLD7"/>
<comment type="caution">
    <text evidence="2">The sequence shown here is derived from an EMBL/GenBank/DDBJ whole genome shotgun (WGS) entry which is preliminary data.</text>
</comment>
<feature type="region of interest" description="Disordered" evidence="1">
    <location>
        <begin position="626"/>
        <end position="653"/>
    </location>
</feature>
<feature type="compositionally biased region" description="Basic and acidic residues" evidence="1">
    <location>
        <begin position="915"/>
        <end position="937"/>
    </location>
</feature>
<proteinExistence type="predicted"/>
<feature type="region of interest" description="Disordered" evidence="1">
    <location>
        <begin position="472"/>
        <end position="501"/>
    </location>
</feature>
<accession>A0A7J7JLD7</accession>
<feature type="compositionally biased region" description="Polar residues" evidence="1">
    <location>
        <begin position="641"/>
        <end position="653"/>
    </location>
</feature>